<gene>
    <name evidence="9" type="ORF">PATL70BA_1504</name>
</gene>
<reference evidence="9 10" key="1">
    <citation type="submission" date="2018-09" db="EMBL/GenBank/DDBJ databases">
        <authorList>
            <person name="Postec A."/>
        </authorList>
    </citation>
    <scope>NUCLEOTIDE SEQUENCE [LARGE SCALE GENOMIC DNA]</scope>
    <source>
        <strain evidence="9">70B-A</strain>
    </source>
</reference>
<evidence type="ECO:0000256" key="6">
    <source>
        <dbReference type="SAM" id="Phobius"/>
    </source>
</evidence>
<evidence type="ECO:0000256" key="3">
    <source>
        <dbReference type="ARBA" id="ARBA00022692"/>
    </source>
</evidence>
<evidence type="ECO:0000259" key="8">
    <source>
        <dbReference type="Pfam" id="PF22570"/>
    </source>
</evidence>
<evidence type="ECO:0000259" key="7">
    <source>
        <dbReference type="Pfam" id="PF04024"/>
    </source>
</evidence>
<evidence type="ECO:0000313" key="9">
    <source>
        <dbReference type="EMBL" id="VDN47389.1"/>
    </source>
</evidence>
<dbReference type="InterPro" id="IPR052027">
    <property type="entry name" value="PspC"/>
</dbReference>
<feature type="domain" description="LiaF transmembrane" evidence="8">
    <location>
        <begin position="86"/>
        <end position="135"/>
    </location>
</feature>
<dbReference type="Pfam" id="PF04024">
    <property type="entry name" value="PspC"/>
    <property type="match status" value="1"/>
</dbReference>
<keyword evidence="2" id="KW-1003">Cell membrane</keyword>
<sequence length="135" mass="15032">MNKRLYRSNKDKVLAGVCGGIAEYFKIDVTIVRLIVVLLAFPSFGITFIGYIIGAIIIPERPVGYVDVDMDEDMDTDMETTIDLDSKDTRRVLGILMIGIGILILMSKLFIWFDSGMIIAIAIIAIGVFIIKKKN</sequence>
<feature type="transmembrane region" description="Helical" evidence="6">
    <location>
        <begin position="109"/>
        <end position="131"/>
    </location>
</feature>
<comment type="subcellular location">
    <subcellularLocation>
        <location evidence="1">Cell membrane</location>
        <topology evidence="1">Single-pass membrane protein</topology>
    </subcellularLocation>
</comment>
<dbReference type="GO" id="GO:0005886">
    <property type="term" value="C:plasma membrane"/>
    <property type="evidence" value="ECO:0007669"/>
    <property type="project" value="UniProtKB-SubCell"/>
</dbReference>
<feature type="transmembrane region" description="Helical" evidence="6">
    <location>
        <begin position="34"/>
        <end position="58"/>
    </location>
</feature>
<feature type="domain" description="Phage shock protein PspC N-terminal" evidence="7">
    <location>
        <begin position="3"/>
        <end position="60"/>
    </location>
</feature>
<dbReference type="AlphaFoldDB" id="A0A3P7S427"/>
<accession>A0A3P7S427</accession>
<keyword evidence="10" id="KW-1185">Reference proteome</keyword>
<dbReference type="KEGG" id="cbar:PATL70BA_1504"/>
<protein>
    <submittedName>
        <fullName evidence="9">Uncharacterized protein</fullName>
    </submittedName>
</protein>
<proteinExistence type="predicted"/>
<dbReference type="OrthoDB" id="9815286at2"/>
<evidence type="ECO:0000256" key="5">
    <source>
        <dbReference type="ARBA" id="ARBA00023136"/>
    </source>
</evidence>
<keyword evidence="4 6" id="KW-1133">Transmembrane helix</keyword>
<dbReference type="Proteomes" id="UP000279029">
    <property type="component" value="Chromosome"/>
</dbReference>
<dbReference type="InterPro" id="IPR007168">
    <property type="entry name" value="Phageshock_PspC_N"/>
</dbReference>
<evidence type="ECO:0000256" key="4">
    <source>
        <dbReference type="ARBA" id="ARBA00022989"/>
    </source>
</evidence>
<dbReference type="PANTHER" id="PTHR33885">
    <property type="entry name" value="PHAGE SHOCK PROTEIN C"/>
    <property type="match status" value="1"/>
</dbReference>
<dbReference type="EMBL" id="LR130778">
    <property type="protein sequence ID" value="VDN47389.1"/>
    <property type="molecule type" value="Genomic_DNA"/>
</dbReference>
<dbReference type="PANTHER" id="PTHR33885:SF3">
    <property type="entry name" value="PHAGE SHOCK PROTEIN C"/>
    <property type="match status" value="1"/>
</dbReference>
<evidence type="ECO:0000313" key="10">
    <source>
        <dbReference type="Proteomes" id="UP000279029"/>
    </source>
</evidence>
<organism evidence="9 10">
    <name type="scientific">Petrocella atlantisensis</name>
    <dbReference type="NCBI Taxonomy" id="2173034"/>
    <lineage>
        <taxon>Bacteria</taxon>
        <taxon>Bacillati</taxon>
        <taxon>Bacillota</taxon>
        <taxon>Clostridia</taxon>
        <taxon>Lachnospirales</taxon>
        <taxon>Vallitaleaceae</taxon>
        <taxon>Petrocella</taxon>
    </lineage>
</organism>
<keyword evidence="5 6" id="KW-0472">Membrane</keyword>
<dbReference type="Pfam" id="PF22570">
    <property type="entry name" value="LiaF-TM"/>
    <property type="match status" value="1"/>
</dbReference>
<evidence type="ECO:0000256" key="1">
    <source>
        <dbReference type="ARBA" id="ARBA00004162"/>
    </source>
</evidence>
<keyword evidence="3 6" id="KW-0812">Transmembrane</keyword>
<name>A0A3P7S427_9FIRM</name>
<evidence type="ECO:0000256" key="2">
    <source>
        <dbReference type="ARBA" id="ARBA00022475"/>
    </source>
</evidence>
<dbReference type="InterPro" id="IPR054331">
    <property type="entry name" value="LiaF_TM"/>
</dbReference>